<dbReference type="InterPro" id="IPR037202">
    <property type="entry name" value="ESCRT_assembly_dom"/>
</dbReference>
<evidence type="ECO:0000256" key="7">
    <source>
        <dbReference type="SAM" id="MobiDB-lite"/>
    </source>
</evidence>
<dbReference type="OrthoDB" id="306304at2759"/>
<keyword evidence="4" id="KW-0967">Endosome</keyword>
<accession>A0A1E3IX62</accession>
<feature type="compositionally biased region" description="Pro residues" evidence="7">
    <location>
        <begin position="377"/>
        <end position="389"/>
    </location>
</feature>
<dbReference type="Gene3D" id="3.10.110.10">
    <property type="entry name" value="Ubiquitin Conjugating Enzyme"/>
    <property type="match status" value="1"/>
</dbReference>
<evidence type="ECO:0000256" key="4">
    <source>
        <dbReference type="ARBA" id="ARBA00022753"/>
    </source>
</evidence>
<dbReference type="Proteomes" id="UP000094043">
    <property type="component" value="Chromosome 1"/>
</dbReference>
<dbReference type="GO" id="GO:0072666">
    <property type="term" value="P:establishment of protein localization to vacuole"/>
    <property type="evidence" value="ECO:0007669"/>
    <property type="project" value="UniProtKB-ARBA"/>
</dbReference>
<dbReference type="SUPFAM" id="SSF140111">
    <property type="entry name" value="Endosomal sorting complex assembly domain"/>
    <property type="match status" value="1"/>
</dbReference>
<keyword evidence="3" id="KW-0813">Transport</keyword>
<evidence type="ECO:0000313" key="9">
    <source>
        <dbReference type="Proteomes" id="UP000094043"/>
    </source>
</evidence>
<evidence type="ECO:0000256" key="5">
    <source>
        <dbReference type="ARBA" id="ARBA00022927"/>
    </source>
</evidence>
<protein>
    <submittedName>
        <fullName evidence="8">Uncharacterized protein</fullName>
    </submittedName>
</protein>
<dbReference type="GO" id="GO:0043130">
    <property type="term" value="F:ubiquitin binding"/>
    <property type="evidence" value="ECO:0007669"/>
    <property type="project" value="TreeGrafter"/>
</dbReference>
<evidence type="ECO:0000256" key="1">
    <source>
        <dbReference type="ARBA" id="ARBA00004177"/>
    </source>
</evidence>
<feature type="region of interest" description="Disordered" evidence="7">
    <location>
        <begin position="275"/>
        <end position="301"/>
    </location>
</feature>
<dbReference type="SUPFAM" id="SSF54495">
    <property type="entry name" value="UBC-like"/>
    <property type="match status" value="1"/>
</dbReference>
<proteinExistence type="inferred from homology"/>
<dbReference type="Pfam" id="PF09454">
    <property type="entry name" value="Vps23_core"/>
    <property type="match status" value="1"/>
</dbReference>
<dbReference type="PROSITE" id="PS51312">
    <property type="entry name" value="SB"/>
    <property type="match status" value="1"/>
</dbReference>
<keyword evidence="6" id="KW-0175">Coiled coil</keyword>
<dbReference type="GO" id="GO:0043162">
    <property type="term" value="P:ubiquitin-dependent protein catabolic process via the multivesicular body sorting pathway"/>
    <property type="evidence" value="ECO:0007669"/>
    <property type="project" value="UniProtKB-ARBA"/>
</dbReference>
<dbReference type="GeneID" id="91084841"/>
<feature type="compositionally biased region" description="Polar residues" evidence="7">
    <location>
        <begin position="320"/>
        <end position="341"/>
    </location>
</feature>
<keyword evidence="9" id="KW-1185">Reference proteome</keyword>
<sequence length="553" mass="60870">MSNADLTRGWLQSVLRPFPSRDVILQQVLEVLRERRTLAVKTEAFTFDSGHTALLLLLYGTLPITYRGATYQIPMHLWIPHEYPRLPPLVFVMPTKEMGIRKSREVEPSGHIREQVMNEWWRTWDIKDLGTLLKHLSDLFSVTPPVFAKPPGSDVSERGKSPLVNSQSPALVCNQATNNQPPVPPTRLAVESSPNVEMLPTYRPAPSPPLPLHSHVPTHVRQSSTPSYTSHTSATVTNMANLPPPIPTHPTRGVPPQTPAVVPVVPPRPYSVTYPMPSQLAGSSSQGNMPTESGNMSSQDLASGIQPIAGTYHSITRVQPPASQVTVSPPQSVLYPQTSPTLQPPAVQAPKKAAQDLLSSPEPSFAALPSDSSSSSHPPPLPPSKPPPPSLLHLHSILLPHLQTSLSLFLQSFQSSIEHLQARRDDLKTGEPAIRDEMARLEAVKKVCDSVGKRMEDVVHQGEARVVELEAKGEVGVDELVCGISIVHNQMIDLVAEDNAIEDTIYHMTRALDAERVDLDRYLKSIRSLAREQYMKRALIERILQGMGQTQGW</sequence>
<dbReference type="InterPro" id="IPR017916">
    <property type="entry name" value="SB_dom"/>
</dbReference>
<comment type="subcellular location">
    <subcellularLocation>
        <location evidence="1">Endosome</location>
    </subcellularLocation>
</comment>
<comment type="similarity">
    <text evidence="2">Belongs to the ubiquitin-conjugating enzyme family. UEV subfamily.</text>
</comment>
<reference evidence="8" key="1">
    <citation type="submission" date="2016-06" db="EMBL/GenBank/DDBJ databases">
        <authorList>
            <person name="Cuomo C."/>
            <person name="Litvintseva A."/>
            <person name="Heitman J."/>
            <person name="Chen Y."/>
            <person name="Sun S."/>
            <person name="Springer D."/>
            <person name="Dromer F."/>
            <person name="Young S."/>
            <person name="Zeng Q."/>
            <person name="Chapman S."/>
            <person name="Gujja S."/>
            <person name="Saif S."/>
            <person name="Birren B."/>
        </authorList>
    </citation>
    <scope>NUCLEOTIDE SEQUENCE</scope>
    <source>
        <strain evidence="8">CBS 7841</strain>
    </source>
</reference>
<dbReference type="InterPro" id="IPR008883">
    <property type="entry name" value="UEV_N"/>
</dbReference>
<dbReference type="Gene3D" id="6.10.140.820">
    <property type="match status" value="1"/>
</dbReference>
<evidence type="ECO:0000256" key="3">
    <source>
        <dbReference type="ARBA" id="ARBA00022448"/>
    </source>
</evidence>
<dbReference type="PANTHER" id="PTHR23306:SF3">
    <property type="entry name" value="TUMOR SUPPRESSOR PROTEIN 101"/>
    <property type="match status" value="1"/>
</dbReference>
<evidence type="ECO:0000256" key="6">
    <source>
        <dbReference type="ARBA" id="ARBA00023054"/>
    </source>
</evidence>
<dbReference type="InterPro" id="IPR052070">
    <property type="entry name" value="ESCRT-I_UEV_domain"/>
</dbReference>
<dbReference type="AlphaFoldDB" id="A0A1E3IX62"/>
<dbReference type="GO" id="GO:0006886">
    <property type="term" value="P:intracellular protein transport"/>
    <property type="evidence" value="ECO:0007669"/>
    <property type="project" value="UniProtKB-ARBA"/>
</dbReference>
<dbReference type="Pfam" id="PF05743">
    <property type="entry name" value="UEV"/>
    <property type="match status" value="1"/>
</dbReference>
<evidence type="ECO:0000313" key="8">
    <source>
        <dbReference type="EMBL" id="WVN85480.1"/>
    </source>
</evidence>
<evidence type="ECO:0000256" key="2">
    <source>
        <dbReference type="ARBA" id="ARBA00009594"/>
    </source>
</evidence>
<gene>
    <name evidence="8" type="ORF">L203_100626</name>
</gene>
<dbReference type="CDD" id="cd11685">
    <property type="entry name" value="UEV_TSG101-like"/>
    <property type="match status" value="1"/>
</dbReference>
<dbReference type="RefSeq" id="XP_066066180.1">
    <property type="nucleotide sequence ID" value="XM_066210083.1"/>
</dbReference>
<dbReference type="EMBL" id="CP143784">
    <property type="protein sequence ID" value="WVN85480.1"/>
    <property type="molecule type" value="Genomic_DNA"/>
</dbReference>
<dbReference type="InterPro" id="IPR016135">
    <property type="entry name" value="UBQ-conjugating_enzyme/RWD"/>
</dbReference>
<dbReference type="GO" id="GO:0000813">
    <property type="term" value="C:ESCRT I complex"/>
    <property type="evidence" value="ECO:0007669"/>
    <property type="project" value="TreeGrafter"/>
</dbReference>
<keyword evidence="5" id="KW-0653">Protein transport</keyword>
<name>A0A1E3IX62_9TREE</name>
<reference evidence="8" key="3">
    <citation type="submission" date="2024-01" db="EMBL/GenBank/DDBJ databases">
        <authorList>
            <person name="Coelho M.A."/>
            <person name="David-Palma M."/>
            <person name="Shea T."/>
            <person name="Sun S."/>
            <person name="Cuomo C.A."/>
            <person name="Heitman J."/>
        </authorList>
    </citation>
    <scope>NUCLEOTIDE SEQUENCE</scope>
    <source>
        <strain evidence="8">CBS 7841</strain>
    </source>
</reference>
<feature type="compositionally biased region" description="Polar residues" evidence="7">
    <location>
        <begin position="280"/>
        <end position="301"/>
    </location>
</feature>
<dbReference type="KEGG" id="cdep:91084841"/>
<dbReference type="PROSITE" id="PS51322">
    <property type="entry name" value="UEV"/>
    <property type="match status" value="1"/>
</dbReference>
<dbReference type="VEuPathDB" id="FungiDB:L203_00411"/>
<organism evidence="8 9">
    <name type="scientific">Cryptococcus depauperatus CBS 7841</name>
    <dbReference type="NCBI Taxonomy" id="1295531"/>
    <lineage>
        <taxon>Eukaryota</taxon>
        <taxon>Fungi</taxon>
        <taxon>Dikarya</taxon>
        <taxon>Basidiomycota</taxon>
        <taxon>Agaricomycotina</taxon>
        <taxon>Tremellomycetes</taxon>
        <taxon>Tremellales</taxon>
        <taxon>Cryptococcaceae</taxon>
        <taxon>Cryptococcus</taxon>
    </lineage>
</organism>
<feature type="region of interest" description="Disordered" evidence="7">
    <location>
        <begin position="242"/>
        <end position="262"/>
    </location>
</feature>
<dbReference type="PANTHER" id="PTHR23306">
    <property type="entry name" value="TUMOR SUSCEPTIBILITY GENE 101 PROTEIN-RELATED"/>
    <property type="match status" value="1"/>
</dbReference>
<feature type="region of interest" description="Disordered" evidence="7">
    <location>
        <begin position="320"/>
        <end position="389"/>
    </location>
</feature>
<reference evidence="8" key="2">
    <citation type="journal article" date="2022" name="Elife">
        <title>Obligate sexual reproduction of a homothallic fungus closely related to the Cryptococcus pathogenic species complex.</title>
        <authorList>
            <person name="Passer A.R."/>
            <person name="Clancey S.A."/>
            <person name="Shea T."/>
            <person name="David-Palma M."/>
            <person name="Averette A.F."/>
            <person name="Boekhout T."/>
            <person name="Porcel B.M."/>
            <person name="Nowrousian M."/>
            <person name="Cuomo C.A."/>
            <person name="Sun S."/>
            <person name="Heitman J."/>
            <person name="Coelho M.A."/>
        </authorList>
    </citation>
    <scope>NUCLEOTIDE SEQUENCE</scope>
    <source>
        <strain evidence="8">CBS 7841</strain>
    </source>
</reference>